<dbReference type="GO" id="GO:0051377">
    <property type="term" value="F:mannose-ethanolamine phosphotransferase activity"/>
    <property type="evidence" value="ECO:0007669"/>
    <property type="project" value="InterPro"/>
</dbReference>
<protein>
    <submittedName>
        <fullName evidence="12">DgyrCDS10265</fullName>
    </submittedName>
</protein>
<comment type="similarity">
    <text evidence="3">Belongs to the PIGG/PIGN/PIGO family. PIGO subfamily.</text>
</comment>
<reference evidence="12 13" key="1">
    <citation type="submission" date="2020-08" db="EMBL/GenBank/DDBJ databases">
        <authorList>
            <person name="Hejnol A."/>
        </authorList>
    </citation>
    <scope>NUCLEOTIDE SEQUENCE [LARGE SCALE GENOMIC DNA]</scope>
</reference>
<evidence type="ECO:0000313" key="13">
    <source>
        <dbReference type="Proteomes" id="UP000549394"/>
    </source>
</evidence>
<dbReference type="UniPathway" id="UPA00196"/>
<evidence type="ECO:0000313" key="12">
    <source>
        <dbReference type="EMBL" id="CAD5121789.1"/>
    </source>
</evidence>
<dbReference type="CDD" id="cd16023">
    <property type="entry name" value="GPI_EPT_3"/>
    <property type="match status" value="1"/>
</dbReference>
<dbReference type="InterPro" id="IPR037675">
    <property type="entry name" value="PIG-O_N"/>
</dbReference>
<dbReference type="Gene3D" id="3.40.720.10">
    <property type="entry name" value="Alkaline Phosphatase, subunit A"/>
    <property type="match status" value="1"/>
</dbReference>
<keyword evidence="4" id="KW-0337">GPI-anchor biosynthesis</keyword>
<keyword evidence="10" id="KW-0325">Glycoprotein</keyword>
<dbReference type="AlphaFoldDB" id="A0A7I8VZM0"/>
<comment type="subcellular location">
    <subcellularLocation>
        <location evidence="1">Endoplasmic reticulum membrane</location>
        <topology evidence="1">Multi-pass membrane protein</topology>
    </subcellularLocation>
</comment>
<evidence type="ECO:0000256" key="2">
    <source>
        <dbReference type="ARBA" id="ARBA00004687"/>
    </source>
</evidence>
<evidence type="ECO:0000256" key="8">
    <source>
        <dbReference type="ARBA" id="ARBA00022989"/>
    </source>
</evidence>
<dbReference type="Proteomes" id="UP000549394">
    <property type="component" value="Unassembled WGS sequence"/>
</dbReference>
<comment type="pathway">
    <text evidence="2">Glycolipid biosynthesis; glycosylphosphatidylinositol-anchor biosynthesis.</text>
</comment>
<keyword evidence="9 11" id="KW-0472">Membrane</keyword>
<feature type="transmembrane region" description="Helical" evidence="11">
    <location>
        <begin position="531"/>
        <end position="552"/>
    </location>
</feature>
<gene>
    <name evidence="12" type="ORF">DGYR_LOCUS9697</name>
</gene>
<feature type="transmembrane region" description="Helical" evidence="11">
    <location>
        <begin position="357"/>
        <end position="378"/>
    </location>
</feature>
<dbReference type="Pfam" id="PF01663">
    <property type="entry name" value="Phosphodiest"/>
    <property type="match status" value="1"/>
</dbReference>
<accession>A0A7I8VZM0</accession>
<keyword evidence="6 11" id="KW-0812">Transmembrane</keyword>
<dbReference type="SUPFAM" id="SSF53649">
    <property type="entry name" value="Alkaline phosphatase-like"/>
    <property type="match status" value="1"/>
</dbReference>
<evidence type="ECO:0000256" key="6">
    <source>
        <dbReference type="ARBA" id="ARBA00022692"/>
    </source>
</evidence>
<comment type="caution">
    <text evidence="12">The sequence shown here is derived from an EMBL/GenBank/DDBJ whole genome shotgun (WGS) entry which is preliminary data.</text>
</comment>
<dbReference type="OrthoDB" id="272139at2759"/>
<dbReference type="InterPro" id="IPR039524">
    <property type="entry name" value="PIGO/GPI13"/>
</dbReference>
<feature type="transmembrane region" description="Helical" evidence="11">
    <location>
        <begin position="429"/>
        <end position="448"/>
    </location>
</feature>
<evidence type="ECO:0000256" key="5">
    <source>
        <dbReference type="ARBA" id="ARBA00022679"/>
    </source>
</evidence>
<keyword evidence="5" id="KW-0808">Transferase</keyword>
<feature type="transmembrane region" description="Helical" evidence="11">
    <location>
        <begin position="454"/>
        <end position="470"/>
    </location>
</feature>
<dbReference type="GO" id="GO:0005789">
    <property type="term" value="C:endoplasmic reticulum membrane"/>
    <property type="evidence" value="ECO:0007669"/>
    <property type="project" value="UniProtKB-SubCell"/>
</dbReference>
<feature type="transmembrane region" description="Helical" evidence="11">
    <location>
        <begin position="604"/>
        <end position="622"/>
    </location>
</feature>
<keyword evidence="8 11" id="KW-1133">Transmembrane helix</keyword>
<name>A0A7I8VZM0_9ANNE</name>
<organism evidence="12 13">
    <name type="scientific">Dimorphilus gyrociliatus</name>
    <dbReference type="NCBI Taxonomy" id="2664684"/>
    <lineage>
        <taxon>Eukaryota</taxon>
        <taxon>Metazoa</taxon>
        <taxon>Spiralia</taxon>
        <taxon>Lophotrochozoa</taxon>
        <taxon>Annelida</taxon>
        <taxon>Polychaeta</taxon>
        <taxon>Polychaeta incertae sedis</taxon>
        <taxon>Dinophilidae</taxon>
        <taxon>Dimorphilus</taxon>
    </lineage>
</organism>
<evidence type="ECO:0000256" key="7">
    <source>
        <dbReference type="ARBA" id="ARBA00022824"/>
    </source>
</evidence>
<evidence type="ECO:0000256" key="4">
    <source>
        <dbReference type="ARBA" id="ARBA00022502"/>
    </source>
</evidence>
<keyword evidence="7" id="KW-0256">Endoplasmic reticulum</keyword>
<dbReference type="PANTHER" id="PTHR23071">
    <property type="entry name" value="PHOSPHATIDYLINOSITOL GLYCAN"/>
    <property type="match status" value="1"/>
</dbReference>
<evidence type="ECO:0000256" key="9">
    <source>
        <dbReference type="ARBA" id="ARBA00023136"/>
    </source>
</evidence>
<dbReference type="PANTHER" id="PTHR23071:SF1">
    <property type="entry name" value="GPI ETHANOLAMINE PHOSPHATE TRANSFERASE 3"/>
    <property type="match status" value="1"/>
</dbReference>
<dbReference type="InterPro" id="IPR017850">
    <property type="entry name" value="Alkaline_phosphatase_core_sf"/>
</dbReference>
<evidence type="ECO:0000256" key="3">
    <source>
        <dbReference type="ARBA" id="ARBA00008695"/>
    </source>
</evidence>
<dbReference type="EMBL" id="CAJFCJ010000015">
    <property type="protein sequence ID" value="CAD5121789.1"/>
    <property type="molecule type" value="Genomic_DNA"/>
</dbReference>
<sequence length="691" mass="78435">MALPFQNRLGIIHELLQKKGNNSQFYKFIADPPTTTMQRLKALTTGSLPTFVDAGANFASAKVLEDNILRQMVKRGKNITFMGDDTWVSLFDDFRKAFPYPSFNVKDLHTVDNGVIKHLIPELKKRDWNLFIAHFLGVDHCGHRYGPNHPAMAAKLEQMDDVLRSIVGELKNDTLLVVIGDHGMTATGDHGGDSPEEVEAAAFFYSPKEMFENPKKDKIETISQIDLVPTLSLLLDLPIPFSNLGTILADFFSSKSSINSQLERLKVLQINSQQISRYLQTYIKQSDEFNHRQYSELEKLLEKCQKDLKEIIQRIKIDRKFEGVTKVLNEIESNYKTYLHSTKEMCRLIWAKFDTDWMLSGGILLLMNIVVFIFLLNLEEMDIKNITSIFFVHFIVFISCVISNLLASIIVGPTVIYTLTKCKMTNENILLCFFTILFNIIHLSNSFVVHEDKILQFLLTSIVWFMAYRTSASSKKLHLLLVVFFFSISIRISREFCACREEQGQDCTATRWLKPLSSISDNLSGYKQMRFLLSLSAISTASGGISLWLKAVGSLNSFSPPIVSFKYIVPICILSNCVHWALQLLPNNVYEKLDSWIIVAPPRLTYLLITVSILLTLIYPLCVMEISKFNSIPQTNNLIPLIFERLKTKKTPPIVFGLLTVYSSPILIVLICLTVTLSLLVGDSYTPSLGK</sequence>
<feature type="transmembrane region" description="Helical" evidence="11">
    <location>
        <begin position="564"/>
        <end position="584"/>
    </location>
</feature>
<feature type="transmembrane region" description="Helical" evidence="11">
    <location>
        <begin position="654"/>
        <end position="681"/>
    </location>
</feature>
<dbReference type="InterPro" id="IPR002591">
    <property type="entry name" value="Phosphodiest/P_Trfase"/>
</dbReference>
<keyword evidence="13" id="KW-1185">Reference proteome</keyword>
<dbReference type="GO" id="GO:0006506">
    <property type="term" value="P:GPI anchor biosynthetic process"/>
    <property type="evidence" value="ECO:0007669"/>
    <property type="project" value="UniProtKB-UniPathway"/>
</dbReference>
<proteinExistence type="inferred from homology"/>
<evidence type="ECO:0000256" key="11">
    <source>
        <dbReference type="SAM" id="Phobius"/>
    </source>
</evidence>
<evidence type="ECO:0000256" key="10">
    <source>
        <dbReference type="ARBA" id="ARBA00023180"/>
    </source>
</evidence>
<feature type="transmembrane region" description="Helical" evidence="11">
    <location>
        <begin position="390"/>
        <end position="417"/>
    </location>
</feature>
<evidence type="ECO:0000256" key="1">
    <source>
        <dbReference type="ARBA" id="ARBA00004477"/>
    </source>
</evidence>